<dbReference type="GO" id="GO:0005524">
    <property type="term" value="F:ATP binding"/>
    <property type="evidence" value="ECO:0007669"/>
    <property type="project" value="UniProtKB-UniRule"/>
</dbReference>
<keyword evidence="15" id="KW-1185">Reference proteome</keyword>
<dbReference type="PROSITE" id="PS51509">
    <property type="entry name" value="PHOSPHAGEN_KINASE_N"/>
    <property type="match status" value="1"/>
</dbReference>
<evidence type="ECO:0000256" key="2">
    <source>
        <dbReference type="ARBA" id="ARBA00012230"/>
    </source>
</evidence>
<dbReference type="EMBL" id="KE525092">
    <property type="protein sequence ID" value="KFB41408.1"/>
    <property type="molecule type" value="Genomic_DNA"/>
</dbReference>
<evidence type="ECO:0000256" key="7">
    <source>
        <dbReference type="PROSITE-ProRule" id="PRU00842"/>
    </source>
</evidence>
<name>A0A084VTW4_ANOSI</name>
<evidence type="ECO:0000256" key="4">
    <source>
        <dbReference type="ARBA" id="ARBA00022741"/>
    </source>
</evidence>
<dbReference type="PRINTS" id="PR02028">
    <property type="entry name" value="CMYCBINDINGP"/>
</dbReference>
<reference evidence="14" key="2">
    <citation type="submission" date="2020-05" db="UniProtKB">
        <authorList>
            <consortium name="EnsemblMetazoa"/>
        </authorList>
    </citation>
    <scope>IDENTIFICATION</scope>
</reference>
<dbReference type="InterPro" id="IPR022414">
    <property type="entry name" value="ATP-guanido_PTrfase_cat"/>
</dbReference>
<dbReference type="VEuPathDB" id="VectorBase:ASIC008993"/>
<evidence type="ECO:0000256" key="6">
    <source>
        <dbReference type="ARBA" id="ARBA00022840"/>
    </source>
</evidence>
<feature type="binding site" evidence="8">
    <location>
        <begin position="398"/>
        <end position="403"/>
    </location>
    <ligand>
        <name>ATP</name>
        <dbReference type="ChEBI" id="CHEBI:30616"/>
    </ligand>
</feature>
<evidence type="ECO:0000259" key="11">
    <source>
        <dbReference type="PROSITE" id="PS51509"/>
    </source>
</evidence>
<dbReference type="GO" id="GO:0046314">
    <property type="term" value="P:phosphocreatine biosynthetic process"/>
    <property type="evidence" value="ECO:0007669"/>
    <property type="project" value="InterPro"/>
</dbReference>
<dbReference type="STRING" id="74873.A0A084VTW4"/>
<dbReference type="SUPFAM" id="SSF55931">
    <property type="entry name" value="Glutamine synthetase/guanido kinase"/>
    <property type="match status" value="1"/>
</dbReference>
<dbReference type="PANTHER" id="PTHR11547:SF38">
    <property type="entry name" value="ARGININE KINASE 1-RELATED"/>
    <property type="match status" value="1"/>
</dbReference>
<dbReference type="SUPFAM" id="SSF48034">
    <property type="entry name" value="Guanido kinase N-terminal domain"/>
    <property type="match status" value="1"/>
</dbReference>
<feature type="domain" description="Phosphagen kinase N-terminal" evidence="11">
    <location>
        <begin position="97"/>
        <end position="180"/>
    </location>
</feature>
<evidence type="ECO:0000256" key="9">
    <source>
        <dbReference type="RuleBase" id="RU000505"/>
    </source>
</evidence>
<feature type="binding site" evidence="8">
    <location>
        <position position="318"/>
    </location>
    <ligand>
        <name>ATP</name>
        <dbReference type="ChEBI" id="CHEBI:30616"/>
    </ligand>
</feature>
<evidence type="ECO:0000259" key="12">
    <source>
        <dbReference type="PROSITE" id="PS51510"/>
    </source>
</evidence>
<feature type="binding site" evidence="8">
    <location>
        <begin position="211"/>
        <end position="215"/>
    </location>
    <ligand>
        <name>ATP</name>
        <dbReference type="ChEBI" id="CHEBI:30616"/>
    </ligand>
</feature>
<keyword evidence="3 8" id="KW-0808">Transferase</keyword>
<feature type="binding site" evidence="8">
    <location>
        <position position="274"/>
    </location>
    <ligand>
        <name>ATP</name>
        <dbReference type="ChEBI" id="CHEBI:30616"/>
    </ligand>
</feature>
<keyword evidence="6 8" id="KW-0067">ATP-binding</keyword>
<feature type="binding site" evidence="8">
    <location>
        <begin position="369"/>
        <end position="373"/>
    </location>
    <ligand>
        <name>ATP</name>
        <dbReference type="ChEBI" id="CHEBI:30616"/>
    </ligand>
</feature>
<dbReference type="VEuPathDB" id="VectorBase:ASIS008463"/>
<dbReference type="InterPro" id="IPR014746">
    <property type="entry name" value="Gln_synth/guanido_kin_cat_dom"/>
</dbReference>
<gene>
    <name evidence="13" type="ORF">ZHAS_00008993</name>
</gene>
<dbReference type="GO" id="GO:0004054">
    <property type="term" value="F:arginine kinase activity"/>
    <property type="evidence" value="ECO:0007669"/>
    <property type="project" value="UniProtKB-EC"/>
</dbReference>
<proteinExistence type="inferred from homology"/>
<accession>A0A084VTW4</accession>
<dbReference type="Gene3D" id="1.10.135.10">
    <property type="entry name" value="ATP:guanido phosphotransferase, N-terminal domain"/>
    <property type="match status" value="1"/>
</dbReference>
<dbReference type="EnsemblMetazoa" id="ASIC008993-RA">
    <property type="protein sequence ID" value="ASIC008993-PA"/>
    <property type="gene ID" value="ASIC008993"/>
</dbReference>
<dbReference type="PROSITE" id="PS51510">
    <property type="entry name" value="PHOSPHAGEN_KINASE_C"/>
    <property type="match status" value="1"/>
</dbReference>
<dbReference type="EC" id="2.7.3.3" evidence="2"/>
<dbReference type="Proteomes" id="UP000030765">
    <property type="component" value="Unassembled WGS sequence"/>
</dbReference>
<dbReference type="OMA" id="NCMASAM"/>
<dbReference type="EMBL" id="ATLV01016518">
    <property type="status" value="NOT_ANNOTATED_CDS"/>
    <property type="molecule type" value="Genomic_DNA"/>
</dbReference>
<dbReference type="InterPro" id="IPR000749">
    <property type="entry name" value="ATP-guanido_PTrfase"/>
</dbReference>
<evidence type="ECO:0000256" key="8">
    <source>
        <dbReference type="PROSITE-ProRule" id="PRU00843"/>
    </source>
</evidence>
<evidence type="ECO:0000256" key="1">
    <source>
        <dbReference type="ARBA" id="ARBA00006798"/>
    </source>
</evidence>
<dbReference type="PROSITE" id="PS00112">
    <property type="entry name" value="PHOSPHAGEN_KINASE"/>
    <property type="match status" value="1"/>
</dbReference>
<dbReference type="FunFam" id="3.30.590.10:FF:000006">
    <property type="entry name" value="Arginine kinase 1"/>
    <property type="match status" value="1"/>
</dbReference>
<feature type="domain" description="Phosphagen kinase C-terminal" evidence="12">
    <location>
        <begin position="208"/>
        <end position="445"/>
    </location>
</feature>
<dbReference type="Pfam" id="PF02807">
    <property type="entry name" value="ATP-gua_PtransN"/>
    <property type="match status" value="1"/>
</dbReference>
<dbReference type="InterPro" id="IPR036802">
    <property type="entry name" value="ATP-guanido_PTrfase_N_sf"/>
</dbReference>
<evidence type="ECO:0000313" key="14">
    <source>
        <dbReference type="EnsemblMetazoa" id="ASIC008993-PA"/>
    </source>
</evidence>
<evidence type="ECO:0000313" key="13">
    <source>
        <dbReference type="EMBL" id="KFB41408.1"/>
    </source>
</evidence>
<feature type="coiled-coil region" evidence="10">
    <location>
        <begin position="59"/>
        <end position="93"/>
    </location>
</feature>
<evidence type="ECO:0000256" key="5">
    <source>
        <dbReference type="ARBA" id="ARBA00022777"/>
    </source>
</evidence>
<reference evidence="13 15" key="1">
    <citation type="journal article" date="2014" name="BMC Genomics">
        <title>Genome sequence of Anopheles sinensis provides insight into genetics basis of mosquito competence for malaria parasites.</title>
        <authorList>
            <person name="Zhou D."/>
            <person name="Zhang D."/>
            <person name="Ding G."/>
            <person name="Shi L."/>
            <person name="Hou Q."/>
            <person name="Ye Y."/>
            <person name="Xu Y."/>
            <person name="Zhou H."/>
            <person name="Xiong C."/>
            <person name="Li S."/>
            <person name="Yu J."/>
            <person name="Hong S."/>
            <person name="Yu X."/>
            <person name="Zou P."/>
            <person name="Chen C."/>
            <person name="Chang X."/>
            <person name="Wang W."/>
            <person name="Lv Y."/>
            <person name="Sun Y."/>
            <person name="Ma L."/>
            <person name="Shen B."/>
            <person name="Zhu C."/>
        </authorList>
    </citation>
    <scope>NUCLEOTIDE SEQUENCE [LARGE SCALE GENOMIC DNA]</scope>
</reference>
<evidence type="ECO:0000256" key="10">
    <source>
        <dbReference type="SAM" id="Coils"/>
    </source>
</evidence>
<sequence length="464" mass="52522">MASLEQKREAFRKYLESAGAIDCLSKALIRLYQEEQKPEDACKFIRQVLCESCPTDEQVAESMSELDEARKRILELEREIRGLRLNVRRTASEENLLLEDGFEKLARDESCTALLKKYLTREVLDELKSLKTQSYKSTLLDCIQSGLQNCDSNVGVYAADPEAYLVFAALMDPLIEEYHGGFGKEAKQPELSWGEPEELENPDPEGLYVVSTRVRCARSLENFPFHPRMQEQQYEDICARVKAALEDLPEDLTGELHLLEALDESRKCELEADHFLFQQDDRFAKAAQADRFYPAGRAVFLNGAKSFIVWVNEEDHLRIISMQKGSDIAQVYKRLIAGAESIGKHITFQRDERLGFLNFCPTNIGTGMRASMHVRLPKLQADRPRLESAAAEYRLQIRGENGENSDSCSDVVNVSNKRRIGLTEFEAVKEMVDGVKALIELEKQLSEVVESEPAAEGAEPPAEE</sequence>
<dbReference type="PANTHER" id="PTHR11547">
    <property type="entry name" value="ARGININE OR CREATINE KINASE"/>
    <property type="match status" value="1"/>
</dbReference>
<dbReference type="InterPro" id="IPR022415">
    <property type="entry name" value="ATP-guanido_PTrfase_AS"/>
</dbReference>
<organism evidence="13">
    <name type="scientific">Anopheles sinensis</name>
    <name type="common">Mosquito</name>
    <dbReference type="NCBI Taxonomy" id="74873"/>
    <lineage>
        <taxon>Eukaryota</taxon>
        <taxon>Metazoa</taxon>
        <taxon>Ecdysozoa</taxon>
        <taxon>Arthropoda</taxon>
        <taxon>Hexapoda</taxon>
        <taxon>Insecta</taxon>
        <taxon>Pterygota</taxon>
        <taxon>Neoptera</taxon>
        <taxon>Endopterygota</taxon>
        <taxon>Diptera</taxon>
        <taxon>Nematocera</taxon>
        <taxon>Culicoidea</taxon>
        <taxon>Culicidae</taxon>
        <taxon>Anophelinae</taxon>
        <taxon>Anopheles</taxon>
    </lineage>
</organism>
<evidence type="ECO:0000256" key="3">
    <source>
        <dbReference type="ARBA" id="ARBA00022679"/>
    </source>
</evidence>
<dbReference type="OrthoDB" id="430219at2759"/>
<keyword evidence="4 8" id="KW-0547">Nucleotide-binding</keyword>
<dbReference type="FunFam" id="1.10.135.10:FF:000003">
    <property type="entry name" value="Three-domain arginine kinase"/>
    <property type="match status" value="1"/>
</dbReference>
<comment type="similarity">
    <text evidence="1 7 9">Belongs to the ATP:guanido phosphotransferase family.</text>
</comment>
<dbReference type="GO" id="GO:0004111">
    <property type="term" value="F:creatine kinase activity"/>
    <property type="evidence" value="ECO:0007669"/>
    <property type="project" value="InterPro"/>
</dbReference>
<evidence type="ECO:0000313" key="15">
    <source>
        <dbReference type="Proteomes" id="UP000030765"/>
    </source>
</evidence>
<dbReference type="AlphaFoldDB" id="A0A084VTW4"/>
<dbReference type="Pfam" id="PF00217">
    <property type="entry name" value="ATP-gua_Ptrans"/>
    <property type="match status" value="1"/>
</dbReference>
<keyword evidence="10" id="KW-0175">Coiled coil</keyword>
<dbReference type="InterPro" id="IPR022413">
    <property type="entry name" value="ATP-guanido_PTrfase_N"/>
</dbReference>
<dbReference type="Gene3D" id="3.30.590.10">
    <property type="entry name" value="Glutamine synthetase/guanido kinase, catalytic domain"/>
    <property type="match status" value="1"/>
</dbReference>
<keyword evidence="5 8" id="KW-0418">Kinase</keyword>
<dbReference type="GO" id="GO:0005615">
    <property type="term" value="C:extracellular space"/>
    <property type="evidence" value="ECO:0007669"/>
    <property type="project" value="TreeGrafter"/>
</dbReference>
<protein>
    <recommendedName>
        <fullName evidence="2">arginine kinase</fullName>
        <ecNumber evidence="2">2.7.3.3</ecNumber>
    </recommendedName>
</protein>